<organism evidence="2 3">
    <name type="scientific">Hibiscus sabdariffa</name>
    <name type="common">roselle</name>
    <dbReference type="NCBI Taxonomy" id="183260"/>
    <lineage>
        <taxon>Eukaryota</taxon>
        <taxon>Viridiplantae</taxon>
        <taxon>Streptophyta</taxon>
        <taxon>Embryophyta</taxon>
        <taxon>Tracheophyta</taxon>
        <taxon>Spermatophyta</taxon>
        <taxon>Magnoliopsida</taxon>
        <taxon>eudicotyledons</taxon>
        <taxon>Gunneridae</taxon>
        <taxon>Pentapetalae</taxon>
        <taxon>rosids</taxon>
        <taxon>malvids</taxon>
        <taxon>Malvales</taxon>
        <taxon>Malvaceae</taxon>
        <taxon>Malvoideae</taxon>
        <taxon>Hibiscus</taxon>
    </lineage>
</organism>
<dbReference type="PANTHER" id="PTHR47723">
    <property type="entry name" value="OS05G0353850 PROTEIN"/>
    <property type="match status" value="1"/>
</dbReference>
<gene>
    <name evidence="2" type="ORF">V6N12_014288</name>
</gene>
<evidence type="ECO:0000313" key="3">
    <source>
        <dbReference type="Proteomes" id="UP001472677"/>
    </source>
</evidence>
<proteinExistence type="predicted"/>
<reference evidence="2 3" key="1">
    <citation type="journal article" date="2024" name="G3 (Bethesda)">
        <title>Genome assembly of Hibiscus sabdariffa L. provides insights into metabolisms of medicinal natural products.</title>
        <authorList>
            <person name="Kim T."/>
        </authorList>
    </citation>
    <scope>NUCLEOTIDE SEQUENCE [LARGE SCALE GENOMIC DNA]</scope>
    <source>
        <strain evidence="2">TK-2024</strain>
        <tissue evidence="2">Old leaves</tissue>
    </source>
</reference>
<comment type="caution">
    <text evidence="2">The sequence shown here is derived from an EMBL/GenBank/DDBJ whole genome shotgun (WGS) entry which is preliminary data.</text>
</comment>
<dbReference type="EMBL" id="JBBPBM010000024">
    <property type="protein sequence ID" value="KAK8541661.1"/>
    <property type="molecule type" value="Genomic_DNA"/>
</dbReference>
<dbReference type="PANTHER" id="PTHR47723:SF19">
    <property type="entry name" value="POLYNUCLEOTIDYL TRANSFERASE, RIBONUCLEASE H-LIKE SUPERFAMILY PROTEIN"/>
    <property type="match status" value="1"/>
</dbReference>
<protein>
    <recommendedName>
        <fullName evidence="1">Reverse transcriptase zinc-binding domain-containing protein</fullName>
    </recommendedName>
</protein>
<dbReference type="InterPro" id="IPR044730">
    <property type="entry name" value="RNase_H-like_dom_plant"/>
</dbReference>
<feature type="domain" description="Reverse transcriptase zinc-binding" evidence="1">
    <location>
        <begin position="24"/>
        <end position="93"/>
    </location>
</feature>
<sequence length="254" mass="28667">MMPACHTLVAAMVTSDGGVAQGGESQSWKTISKYRGLPRVHMLLWLILKGRILTNSERFRRHFSNESCCGLCGAVEEDLSHVFRDFFEARMVWSRVVKKDKLDEFLSLEFQNWLIINIKHPQLYPINSGNWDVVFDTLFWNNWVNRSYRLFSLDLVSSKGIYQRSMRMVAELDCASFVLRQNQRTPTLPGLSVARWETPLAGWIKVNTDGSRNAGSGLASCGGVGSDSESRWCFGFAKGIGSCSCFEAELWGCV</sequence>
<keyword evidence="3" id="KW-1185">Reference proteome</keyword>
<dbReference type="Pfam" id="PF13966">
    <property type="entry name" value="zf-RVT"/>
    <property type="match status" value="1"/>
</dbReference>
<accession>A0ABR2DJR4</accession>
<dbReference type="CDD" id="cd06222">
    <property type="entry name" value="RNase_H_like"/>
    <property type="match status" value="1"/>
</dbReference>
<evidence type="ECO:0000259" key="1">
    <source>
        <dbReference type="Pfam" id="PF13966"/>
    </source>
</evidence>
<dbReference type="InterPro" id="IPR026960">
    <property type="entry name" value="RVT-Znf"/>
</dbReference>
<dbReference type="Proteomes" id="UP001472677">
    <property type="component" value="Unassembled WGS sequence"/>
</dbReference>
<name>A0ABR2DJR4_9ROSI</name>
<evidence type="ECO:0000313" key="2">
    <source>
        <dbReference type="EMBL" id="KAK8541661.1"/>
    </source>
</evidence>
<dbReference type="InterPro" id="IPR053151">
    <property type="entry name" value="RNase_H-like"/>
</dbReference>